<keyword evidence="7" id="KW-0472">Membrane</keyword>
<keyword evidence="3 6" id="KW-0133">Cell shape</keyword>
<evidence type="ECO:0000256" key="2">
    <source>
        <dbReference type="ARBA" id="ARBA00022679"/>
    </source>
</evidence>
<evidence type="ECO:0000313" key="9">
    <source>
        <dbReference type="EMBL" id="EFH83987.1"/>
    </source>
</evidence>
<dbReference type="Pfam" id="PF03734">
    <property type="entry name" value="YkuD"/>
    <property type="match status" value="1"/>
</dbReference>
<feature type="domain" description="L,D-TPase catalytic" evidence="8">
    <location>
        <begin position="455"/>
        <end position="592"/>
    </location>
</feature>
<keyword evidence="2" id="KW-0808">Transferase</keyword>
<dbReference type="InParanoid" id="D6TU86"/>
<keyword evidence="7" id="KW-0812">Transmembrane</keyword>
<dbReference type="SUPFAM" id="SSF141523">
    <property type="entry name" value="L,D-transpeptidase catalytic domain-like"/>
    <property type="match status" value="1"/>
</dbReference>
<dbReference type="GO" id="GO:0018104">
    <property type="term" value="P:peptidoglycan-protein cross-linking"/>
    <property type="evidence" value="ECO:0007669"/>
    <property type="project" value="TreeGrafter"/>
</dbReference>
<dbReference type="Proteomes" id="UP000004508">
    <property type="component" value="Unassembled WGS sequence"/>
</dbReference>
<evidence type="ECO:0000256" key="6">
    <source>
        <dbReference type="PROSITE-ProRule" id="PRU01373"/>
    </source>
</evidence>
<protein>
    <submittedName>
        <fullName evidence="9">ErfK/YbiS/YcfS/YnhG family protein</fullName>
    </submittedName>
</protein>
<dbReference type="eggNOG" id="COG1376">
    <property type="taxonomic scope" value="Bacteria"/>
</dbReference>
<dbReference type="OrthoDB" id="139735at2"/>
<organism evidence="9 10">
    <name type="scientific">Ktedonobacter racemifer DSM 44963</name>
    <dbReference type="NCBI Taxonomy" id="485913"/>
    <lineage>
        <taxon>Bacteria</taxon>
        <taxon>Bacillati</taxon>
        <taxon>Chloroflexota</taxon>
        <taxon>Ktedonobacteria</taxon>
        <taxon>Ktedonobacterales</taxon>
        <taxon>Ktedonobacteraceae</taxon>
        <taxon>Ktedonobacter</taxon>
    </lineage>
</organism>
<keyword evidence="5 6" id="KW-0961">Cell wall biogenesis/degradation</keyword>
<sequence>MVNCEADVEKDYFAMGVSQPSISTRDRRRHTQGPSKRVRFSLLFLLCMSMLSGLLTACGGDAHLQQDAQQQQKSFEQALSHAQSVGVPDTLLQPIEKQQQDLQSSSAPWNFFDASIVDDYYRNLSQRYGALSIQTEGLIDSSTDRYRQQAVSDLDHLQSSLANKQKQNFPLDTLTKFYQQNMSQEQKAQYPKDYLAISANAKEALVTLNQMPTTLQKLQTLKDIIDLMKESKQDSSTLQKQYDGNYSEISKALKSQELTQIEKNIDKQTEQAAGSFQKLIPQLVKNKVDQYDAQVQQLKTYGVDNTQYQKVSGDLHTKGDSVKNLQDYLAFAKVYNSDLQGMQKDLTMGKASYEIKQFHQEVANWGGAHVYHNPYDGKDYWPDMGYMTKGIGEDLDRELSTASTLADYQQVLTDVENEVFHLQMFETDFNDKTPYTQSHATDIQLLQHYKLMGTQVIVVSFAEQALRLYENGVVVRSFQITAGRPELPAVPGLWSVMWRKTKTVFKSPYPKGSPYYYADTPINYAIMYHEGGYFLHDSWWRNDYGPGTQYFHRDSSGNSSANYGTHGCVNMPTDQAAWIYDHTSYNTSILMY</sequence>
<dbReference type="EMBL" id="ADVG01000003">
    <property type="protein sequence ID" value="EFH83987.1"/>
    <property type="molecule type" value="Genomic_DNA"/>
</dbReference>
<gene>
    <name evidence="9" type="ORF">Krac_4993</name>
</gene>
<evidence type="ECO:0000256" key="4">
    <source>
        <dbReference type="ARBA" id="ARBA00022984"/>
    </source>
</evidence>
<dbReference type="InterPro" id="IPR005490">
    <property type="entry name" value="LD_TPept_cat_dom"/>
</dbReference>
<dbReference type="PROSITE" id="PS52029">
    <property type="entry name" value="LD_TPASE"/>
    <property type="match status" value="1"/>
</dbReference>
<keyword evidence="10" id="KW-1185">Reference proteome</keyword>
<evidence type="ECO:0000256" key="3">
    <source>
        <dbReference type="ARBA" id="ARBA00022960"/>
    </source>
</evidence>
<evidence type="ECO:0000256" key="5">
    <source>
        <dbReference type="ARBA" id="ARBA00023316"/>
    </source>
</evidence>
<dbReference type="RefSeq" id="WP_007915122.1">
    <property type="nucleotide sequence ID" value="NZ_ADVG01000003.1"/>
</dbReference>
<evidence type="ECO:0000256" key="7">
    <source>
        <dbReference type="SAM" id="Phobius"/>
    </source>
</evidence>
<comment type="caution">
    <text evidence="9">The sequence shown here is derived from an EMBL/GenBank/DDBJ whole genome shotgun (WGS) entry which is preliminary data.</text>
</comment>
<keyword evidence="4 6" id="KW-0573">Peptidoglycan synthesis</keyword>
<feature type="active site" description="Nucleophile" evidence="6">
    <location>
        <position position="568"/>
    </location>
</feature>
<dbReference type="GO" id="GO:0016740">
    <property type="term" value="F:transferase activity"/>
    <property type="evidence" value="ECO:0007669"/>
    <property type="project" value="UniProtKB-KW"/>
</dbReference>
<feature type="active site" description="Proton donor/acceptor" evidence="6">
    <location>
        <position position="536"/>
    </location>
</feature>
<comment type="pathway">
    <text evidence="1 6">Cell wall biogenesis; peptidoglycan biosynthesis.</text>
</comment>
<evidence type="ECO:0000313" key="10">
    <source>
        <dbReference type="Proteomes" id="UP000004508"/>
    </source>
</evidence>
<dbReference type="InterPro" id="IPR050979">
    <property type="entry name" value="LD-transpeptidase"/>
</dbReference>
<dbReference type="UniPathway" id="UPA00219"/>
<dbReference type="STRING" id="485913.Krac_4993"/>
<dbReference type="GO" id="GO:0071972">
    <property type="term" value="F:peptidoglycan L,D-transpeptidase activity"/>
    <property type="evidence" value="ECO:0007669"/>
    <property type="project" value="TreeGrafter"/>
</dbReference>
<evidence type="ECO:0000256" key="1">
    <source>
        <dbReference type="ARBA" id="ARBA00004752"/>
    </source>
</evidence>
<reference evidence="9 10" key="1">
    <citation type="journal article" date="2011" name="Stand. Genomic Sci.">
        <title>Non-contiguous finished genome sequence and contextual data of the filamentous soil bacterium Ktedonobacter racemifer type strain (SOSP1-21).</title>
        <authorList>
            <person name="Chang Y.J."/>
            <person name="Land M."/>
            <person name="Hauser L."/>
            <person name="Chertkov O."/>
            <person name="Del Rio T.G."/>
            <person name="Nolan M."/>
            <person name="Copeland A."/>
            <person name="Tice H."/>
            <person name="Cheng J.F."/>
            <person name="Lucas S."/>
            <person name="Han C."/>
            <person name="Goodwin L."/>
            <person name="Pitluck S."/>
            <person name="Ivanova N."/>
            <person name="Ovchinikova G."/>
            <person name="Pati A."/>
            <person name="Chen A."/>
            <person name="Palaniappan K."/>
            <person name="Mavromatis K."/>
            <person name="Liolios K."/>
            <person name="Brettin T."/>
            <person name="Fiebig A."/>
            <person name="Rohde M."/>
            <person name="Abt B."/>
            <person name="Goker M."/>
            <person name="Detter J.C."/>
            <person name="Woyke T."/>
            <person name="Bristow J."/>
            <person name="Eisen J.A."/>
            <person name="Markowitz V."/>
            <person name="Hugenholtz P."/>
            <person name="Kyrpides N.C."/>
            <person name="Klenk H.P."/>
            <person name="Lapidus A."/>
        </authorList>
    </citation>
    <scope>NUCLEOTIDE SEQUENCE [LARGE SCALE GENOMIC DNA]</scope>
    <source>
        <strain evidence="10">DSM 44963</strain>
    </source>
</reference>
<dbReference type="Gene3D" id="2.40.440.10">
    <property type="entry name" value="L,D-transpeptidase catalytic domain-like"/>
    <property type="match status" value="1"/>
</dbReference>
<dbReference type="InterPro" id="IPR038063">
    <property type="entry name" value="Transpep_catalytic_dom"/>
</dbReference>
<dbReference type="GO" id="GO:0008360">
    <property type="term" value="P:regulation of cell shape"/>
    <property type="evidence" value="ECO:0007669"/>
    <property type="project" value="UniProtKB-UniRule"/>
</dbReference>
<dbReference type="AlphaFoldDB" id="D6TU86"/>
<keyword evidence="7" id="KW-1133">Transmembrane helix</keyword>
<dbReference type="CDD" id="cd16913">
    <property type="entry name" value="YkuD_like"/>
    <property type="match status" value="1"/>
</dbReference>
<proteinExistence type="predicted"/>
<dbReference type="GO" id="GO:0005576">
    <property type="term" value="C:extracellular region"/>
    <property type="evidence" value="ECO:0007669"/>
    <property type="project" value="TreeGrafter"/>
</dbReference>
<dbReference type="PANTHER" id="PTHR30582:SF2">
    <property type="entry name" value="L,D-TRANSPEPTIDASE YCIB-RELATED"/>
    <property type="match status" value="1"/>
</dbReference>
<name>D6TU86_KTERA</name>
<feature type="transmembrane region" description="Helical" evidence="7">
    <location>
        <begin position="38"/>
        <end position="57"/>
    </location>
</feature>
<evidence type="ECO:0000259" key="8">
    <source>
        <dbReference type="PROSITE" id="PS52029"/>
    </source>
</evidence>
<dbReference type="PANTHER" id="PTHR30582">
    <property type="entry name" value="L,D-TRANSPEPTIDASE"/>
    <property type="match status" value="1"/>
</dbReference>
<accession>D6TU86</accession>
<dbReference type="GO" id="GO:0071555">
    <property type="term" value="P:cell wall organization"/>
    <property type="evidence" value="ECO:0007669"/>
    <property type="project" value="UniProtKB-UniRule"/>
</dbReference>